<dbReference type="InterPro" id="IPR001131">
    <property type="entry name" value="Peptidase_M24B_aminopep-P_CS"/>
</dbReference>
<reference evidence="9" key="6">
    <citation type="submission" date="2020-01" db="EMBL/GenBank/DDBJ databases">
        <title>Bacteria Cultured from War Wounds Associated with the Conflict in Eastern Ukraine.</title>
        <authorList>
            <person name="Snesrud E."/>
            <person name="Galac M.R."/>
            <person name="Mc Gann P."/>
            <person name="Valentine K."/>
            <person name="Viacheslav K."/>
        </authorList>
    </citation>
    <scope>NUCLEOTIDE SEQUENCE</scope>
    <source>
        <strain evidence="9">VNMU148</strain>
    </source>
</reference>
<dbReference type="InterPro" id="IPR000587">
    <property type="entry name" value="Creatinase_N"/>
</dbReference>
<keyword evidence="8" id="KW-0224">Dipeptidase</keyword>
<name>A0A072ZEM5_PSEAI</name>
<dbReference type="EMBL" id="NFFZ01000011">
    <property type="protein sequence ID" value="OTI59301.1"/>
    <property type="molecule type" value="Genomic_DNA"/>
</dbReference>
<proteinExistence type="inferred from homology"/>
<evidence type="ECO:0000256" key="3">
    <source>
        <dbReference type="ARBA" id="ARBA00022801"/>
    </source>
</evidence>
<dbReference type="Gene3D" id="3.90.230.10">
    <property type="entry name" value="Creatinase/methionine aminopeptidase superfamily"/>
    <property type="match status" value="1"/>
</dbReference>
<keyword evidence="4" id="KW-0482">Metalloprotease</keyword>
<evidence type="ECO:0000259" key="6">
    <source>
        <dbReference type="Pfam" id="PF00557"/>
    </source>
</evidence>
<comment type="caution">
    <text evidence="8">The sequence shown here is derived from an EMBL/GenBank/DDBJ whole genome shotgun (WGS) entry which is preliminary data.</text>
</comment>
<dbReference type="Proteomes" id="UP000644192">
    <property type="component" value="Unassembled WGS sequence"/>
</dbReference>
<reference evidence="11 14" key="4">
    <citation type="submission" date="2017-08" db="EMBL/GenBank/DDBJ databases">
        <authorList>
            <person name="Feschi L."/>
            <person name="Jeukens J."/>
            <person name="Emond-Rheault J.-G."/>
            <person name="Kukavica-Ibrulj I."/>
            <person name="Boyle B."/>
            <person name="Levesque R.C."/>
        </authorList>
    </citation>
    <scope>NUCLEOTIDE SEQUENCE [LARGE SCALE GENOMIC DNA]</scope>
    <source>
        <strain evidence="11 14">PA-W36</strain>
    </source>
</reference>
<dbReference type="RefSeq" id="WP_003107426.1">
    <property type="nucleotide sequence ID" value="NZ_AP014839.1"/>
</dbReference>
<dbReference type="eggNOG" id="COG0006">
    <property type="taxonomic scope" value="Bacteria"/>
</dbReference>
<dbReference type="SUPFAM" id="SSF55920">
    <property type="entry name" value="Creatinase/aminopeptidase"/>
    <property type="match status" value="1"/>
</dbReference>
<dbReference type="GO" id="GO:0102009">
    <property type="term" value="F:proline dipeptidase activity"/>
    <property type="evidence" value="ECO:0007669"/>
    <property type="project" value="UniProtKB-EC"/>
</dbReference>
<dbReference type="GO" id="GO:0046872">
    <property type="term" value="F:metal ion binding"/>
    <property type="evidence" value="ECO:0007669"/>
    <property type="project" value="UniProtKB-KW"/>
</dbReference>
<keyword evidence="2 5" id="KW-0479">Metal-binding</keyword>
<protein>
    <submittedName>
        <fullName evidence="11">Aminopeptidase P family protein</fullName>
    </submittedName>
    <submittedName>
        <fullName evidence="9 10">Metallopeptidase</fullName>
    </submittedName>
    <submittedName>
        <fullName evidence="8">Xaa-Pro dipeptidase</fullName>
        <ecNumber evidence="8">3.4.13.9</ecNumber>
    </submittedName>
</protein>
<evidence type="ECO:0000313" key="13">
    <source>
        <dbReference type="Proteomes" id="UP000194857"/>
    </source>
</evidence>
<evidence type="ECO:0000313" key="9">
    <source>
        <dbReference type="EMBL" id="MZZ13322.1"/>
    </source>
</evidence>
<comment type="similarity">
    <text evidence="5">Belongs to the peptidase M24B family.</text>
</comment>
<accession>A0A072ZEM5</accession>
<accession>A0A1S1C3F6</accession>
<dbReference type="SMR" id="A0A072ZEM5"/>
<dbReference type="GO" id="GO:0008237">
    <property type="term" value="F:metallopeptidase activity"/>
    <property type="evidence" value="ECO:0007669"/>
    <property type="project" value="UniProtKB-KW"/>
</dbReference>
<reference evidence="12" key="1">
    <citation type="submission" date="2015-06" db="EMBL/GenBank/DDBJ databases">
        <authorList>
            <person name="Radhakrishnan Rajesh"/>
            <person name="Underwood Anthony"/>
            <person name="Al-Shahib Ali"/>
        </authorList>
    </citation>
    <scope>NUCLEOTIDE SEQUENCE [LARGE SCALE GENOMIC DNA]</scope>
    <source>
        <strain evidence="12">P19_London_7_VIM_2_05_10</strain>
    </source>
</reference>
<evidence type="ECO:0000313" key="12">
    <source>
        <dbReference type="Proteomes" id="UP000045039"/>
    </source>
</evidence>
<reference evidence="10 13" key="3">
    <citation type="submission" date="2017-05" db="EMBL/GenBank/DDBJ databases">
        <authorList>
            <person name="Song R."/>
            <person name="Chenine A.L."/>
            <person name="Ruprecht R.M."/>
        </authorList>
    </citation>
    <scope>NUCLEOTIDE SEQUENCE [LARGE SCALE GENOMIC DNA]</scope>
    <source>
        <strain evidence="10 13">S567_C10_BS</strain>
    </source>
</reference>
<keyword evidence="1" id="KW-0645">Protease</keyword>
<feature type="domain" description="Creatinase N-terminal" evidence="7">
    <location>
        <begin position="35"/>
        <end position="169"/>
    </location>
</feature>
<reference evidence="11 14" key="5">
    <citation type="submission" date="2019-01" db="EMBL/GenBank/DDBJ databases">
        <title>The Pseudomonas aeruginosa pan-genome provides new insights on its population structure, horizontal gene transfer and pathogenicity.</title>
        <authorList>
            <person name="Freschi L."/>
            <person name="Vincent A.T."/>
            <person name="Jeukens J."/>
            <person name="Emond-Rheault J.-G."/>
            <person name="Kukavica-Ibrulj I."/>
            <person name="Dupont M.-J."/>
            <person name="Charette S.J."/>
            <person name="Boyle B."/>
            <person name="Levesque R.C."/>
        </authorList>
    </citation>
    <scope>NUCLEOTIDE SEQUENCE [LARGE SCALE GENOMIC DNA]</scope>
    <source>
        <strain evidence="11 14">PA-W36</strain>
    </source>
</reference>
<dbReference type="Gene3D" id="3.40.350.10">
    <property type="entry name" value="Creatinase/prolidase N-terminal domain"/>
    <property type="match status" value="1"/>
</dbReference>
<feature type="domain" description="Peptidase M24" evidence="6">
    <location>
        <begin position="178"/>
        <end position="384"/>
    </location>
</feature>
<dbReference type="EC" id="3.4.13.9" evidence="8"/>
<gene>
    <name evidence="8" type="primary">pepQ</name>
    <name evidence="10" type="ORF">CAZ10_20825</name>
    <name evidence="9" type="ORF">GUL26_13780</name>
    <name evidence="11" type="ORF">IPC1295_15130</name>
    <name evidence="8" type="ORF">PAERUG_P19_London_7_VIM_2_05_10_03374</name>
</gene>
<dbReference type="PANTHER" id="PTHR46112:SF3">
    <property type="entry name" value="AMINOPEPTIDASE YPDF"/>
    <property type="match status" value="1"/>
</dbReference>
<dbReference type="AlphaFoldDB" id="A0A072ZEM5"/>
<evidence type="ECO:0000313" key="10">
    <source>
        <dbReference type="EMBL" id="OTI59301.1"/>
    </source>
</evidence>
<dbReference type="EMBL" id="NSNE01000008">
    <property type="protein sequence ID" value="RPM15144.1"/>
    <property type="molecule type" value="Genomic_DNA"/>
</dbReference>
<dbReference type="EMBL" id="CVVU01000205">
    <property type="protein sequence ID" value="CRP08212.1"/>
    <property type="molecule type" value="Genomic_DNA"/>
</dbReference>
<dbReference type="Proteomes" id="UP000194857">
    <property type="component" value="Unassembled WGS sequence"/>
</dbReference>
<dbReference type="EMBL" id="WXZT01000009">
    <property type="protein sequence ID" value="MZZ13322.1"/>
    <property type="molecule type" value="Genomic_DNA"/>
</dbReference>
<evidence type="ECO:0000313" key="8">
    <source>
        <dbReference type="EMBL" id="CRP08212.1"/>
    </source>
</evidence>
<dbReference type="SUPFAM" id="SSF53092">
    <property type="entry name" value="Creatinase/prolidase N-terminal domain"/>
    <property type="match status" value="1"/>
</dbReference>
<dbReference type="InterPro" id="IPR036005">
    <property type="entry name" value="Creatinase/aminopeptidase-like"/>
</dbReference>
<dbReference type="PROSITE" id="PS00491">
    <property type="entry name" value="PROLINE_PEPTIDASE"/>
    <property type="match status" value="1"/>
</dbReference>
<dbReference type="GO" id="GO:0006508">
    <property type="term" value="P:proteolysis"/>
    <property type="evidence" value="ECO:0007669"/>
    <property type="project" value="UniProtKB-KW"/>
</dbReference>
<dbReference type="InterPro" id="IPR029149">
    <property type="entry name" value="Creatin/AminoP/Spt16_N"/>
</dbReference>
<dbReference type="InterPro" id="IPR050659">
    <property type="entry name" value="Peptidase_M24B"/>
</dbReference>
<dbReference type="Proteomes" id="UP000284767">
    <property type="component" value="Unassembled WGS sequence"/>
</dbReference>
<evidence type="ECO:0000313" key="14">
    <source>
        <dbReference type="Proteomes" id="UP000284767"/>
    </source>
</evidence>
<reference evidence="8" key="2">
    <citation type="submission" date="2015-06" db="EMBL/GenBank/DDBJ databases">
        <authorList>
            <person name="Radhakrishnan R."/>
            <person name="Underwood A."/>
            <person name="Al-Shahib A."/>
        </authorList>
    </citation>
    <scope>NUCLEOTIDE SEQUENCE</scope>
    <source>
        <strain evidence="8">P19_London_7_VIM_2_05_10</strain>
    </source>
</reference>
<dbReference type="Pfam" id="PF00557">
    <property type="entry name" value="Peptidase_M24"/>
    <property type="match status" value="1"/>
</dbReference>
<sequence>MTVGVGGSTPAQALERLRNMMDGAQPIGLASYRARIAAAQAWMGEHGIAAAYLHAGSNLRYFSGVQWHPSERLVGALLPAEGALEYLAPAFEEGTVRDFQVVDGAIHTWEEHQDPYRLLLDRLEALGVGERSTVALCPSLPFGMFERLRQQAPGRNFVSAAPLIDQGRMRKSAEELALMQRAKDMTLEVQKAAASILREGISTTEVAEFIHQAHRKVGAPGSTFCIVLFGAASAFPHGVKHAQVLKDGDMVLIDTGCQVHGYQSDITRSYVFGTPSARQREFWGMERDAQLAAFEAARLGQPCEAVDAAARRSLEANGLGPDYRLPGLPHRTGHGIGMDVHEGPYLVRGDRTPLDVGMCFSNEPMICVPGEFGIRLEDHFYMTKEGPRWFTQPSPSIDDPFGLGG</sequence>
<keyword evidence="3 8" id="KW-0378">Hydrolase</keyword>
<dbReference type="GO" id="GO:0004177">
    <property type="term" value="F:aminopeptidase activity"/>
    <property type="evidence" value="ECO:0007669"/>
    <property type="project" value="UniProtKB-KW"/>
</dbReference>
<evidence type="ECO:0000256" key="5">
    <source>
        <dbReference type="RuleBase" id="RU000590"/>
    </source>
</evidence>
<evidence type="ECO:0000259" key="7">
    <source>
        <dbReference type="Pfam" id="PF01321"/>
    </source>
</evidence>
<dbReference type="Proteomes" id="UP000045039">
    <property type="component" value="Unassembled WGS sequence"/>
</dbReference>
<evidence type="ECO:0000313" key="11">
    <source>
        <dbReference type="EMBL" id="RPM15144.1"/>
    </source>
</evidence>
<dbReference type="Pfam" id="PF01321">
    <property type="entry name" value="Creatinase_N"/>
    <property type="match status" value="1"/>
</dbReference>
<evidence type="ECO:0000256" key="4">
    <source>
        <dbReference type="ARBA" id="ARBA00023049"/>
    </source>
</evidence>
<dbReference type="PANTHER" id="PTHR46112">
    <property type="entry name" value="AMINOPEPTIDASE"/>
    <property type="match status" value="1"/>
</dbReference>
<keyword evidence="11" id="KW-0031">Aminopeptidase</keyword>
<dbReference type="InterPro" id="IPR000994">
    <property type="entry name" value="Pept_M24"/>
</dbReference>
<evidence type="ECO:0000256" key="2">
    <source>
        <dbReference type="ARBA" id="ARBA00022723"/>
    </source>
</evidence>
<evidence type="ECO:0000256" key="1">
    <source>
        <dbReference type="ARBA" id="ARBA00022670"/>
    </source>
</evidence>
<organism evidence="8 12">
    <name type="scientific">Pseudomonas aeruginosa</name>
    <dbReference type="NCBI Taxonomy" id="287"/>
    <lineage>
        <taxon>Bacteria</taxon>
        <taxon>Pseudomonadati</taxon>
        <taxon>Pseudomonadota</taxon>
        <taxon>Gammaproteobacteria</taxon>
        <taxon>Pseudomonadales</taxon>
        <taxon>Pseudomonadaceae</taxon>
        <taxon>Pseudomonas</taxon>
    </lineage>
</organism>